<name>A0A9D4E2V2_DREPO</name>
<sequence length="89" mass="10531">MFSFSLRLYSRLGKRPPTSFLRASRFLANLSSFQQILAICSPYASRAQRQVFLRRLLFLSFWGFKCLRDCLDVTEAGFRRVWPIHCQHL</sequence>
<gene>
    <name evidence="1" type="ORF">DPMN_173438</name>
</gene>
<keyword evidence="2" id="KW-1185">Reference proteome</keyword>
<evidence type="ECO:0000313" key="2">
    <source>
        <dbReference type="Proteomes" id="UP000828390"/>
    </source>
</evidence>
<proteinExistence type="predicted"/>
<dbReference type="EMBL" id="JAIWYP010000009">
    <property type="protein sequence ID" value="KAH3772103.1"/>
    <property type="molecule type" value="Genomic_DNA"/>
</dbReference>
<dbReference type="Proteomes" id="UP000828390">
    <property type="component" value="Unassembled WGS sequence"/>
</dbReference>
<protein>
    <submittedName>
        <fullName evidence="1">Uncharacterized protein</fullName>
    </submittedName>
</protein>
<reference evidence="1" key="2">
    <citation type="submission" date="2020-11" db="EMBL/GenBank/DDBJ databases">
        <authorList>
            <person name="McCartney M.A."/>
            <person name="Auch B."/>
            <person name="Kono T."/>
            <person name="Mallez S."/>
            <person name="Becker A."/>
            <person name="Gohl D.M."/>
            <person name="Silverstein K.A.T."/>
            <person name="Koren S."/>
            <person name="Bechman K.B."/>
            <person name="Herman A."/>
            <person name="Abrahante J.E."/>
            <person name="Garbe J."/>
        </authorList>
    </citation>
    <scope>NUCLEOTIDE SEQUENCE</scope>
    <source>
        <strain evidence="1">Duluth1</strain>
        <tissue evidence="1">Whole animal</tissue>
    </source>
</reference>
<accession>A0A9D4E2V2</accession>
<reference evidence="1" key="1">
    <citation type="journal article" date="2019" name="bioRxiv">
        <title>The Genome of the Zebra Mussel, Dreissena polymorpha: A Resource for Invasive Species Research.</title>
        <authorList>
            <person name="McCartney M.A."/>
            <person name="Auch B."/>
            <person name="Kono T."/>
            <person name="Mallez S."/>
            <person name="Zhang Y."/>
            <person name="Obille A."/>
            <person name="Becker A."/>
            <person name="Abrahante J.E."/>
            <person name="Garbe J."/>
            <person name="Badalamenti J.P."/>
            <person name="Herman A."/>
            <person name="Mangelson H."/>
            <person name="Liachko I."/>
            <person name="Sullivan S."/>
            <person name="Sone E.D."/>
            <person name="Koren S."/>
            <person name="Silverstein K.A.T."/>
            <person name="Beckman K.B."/>
            <person name="Gohl D.M."/>
        </authorList>
    </citation>
    <scope>NUCLEOTIDE SEQUENCE</scope>
    <source>
        <strain evidence="1">Duluth1</strain>
        <tissue evidence="1">Whole animal</tissue>
    </source>
</reference>
<dbReference type="AlphaFoldDB" id="A0A9D4E2V2"/>
<comment type="caution">
    <text evidence="1">The sequence shown here is derived from an EMBL/GenBank/DDBJ whole genome shotgun (WGS) entry which is preliminary data.</text>
</comment>
<organism evidence="1 2">
    <name type="scientific">Dreissena polymorpha</name>
    <name type="common">Zebra mussel</name>
    <name type="synonym">Mytilus polymorpha</name>
    <dbReference type="NCBI Taxonomy" id="45954"/>
    <lineage>
        <taxon>Eukaryota</taxon>
        <taxon>Metazoa</taxon>
        <taxon>Spiralia</taxon>
        <taxon>Lophotrochozoa</taxon>
        <taxon>Mollusca</taxon>
        <taxon>Bivalvia</taxon>
        <taxon>Autobranchia</taxon>
        <taxon>Heteroconchia</taxon>
        <taxon>Euheterodonta</taxon>
        <taxon>Imparidentia</taxon>
        <taxon>Neoheterodontei</taxon>
        <taxon>Myida</taxon>
        <taxon>Dreissenoidea</taxon>
        <taxon>Dreissenidae</taxon>
        <taxon>Dreissena</taxon>
    </lineage>
</organism>
<evidence type="ECO:0000313" key="1">
    <source>
        <dbReference type="EMBL" id="KAH3772103.1"/>
    </source>
</evidence>